<organism evidence="7 8">
    <name type="scientific">Laodelphax striatellus</name>
    <name type="common">Small brown planthopper</name>
    <name type="synonym">Delphax striatella</name>
    <dbReference type="NCBI Taxonomy" id="195883"/>
    <lineage>
        <taxon>Eukaryota</taxon>
        <taxon>Metazoa</taxon>
        <taxon>Ecdysozoa</taxon>
        <taxon>Arthropoda</taxon>
        <taxon>Hexapoda</taxon>
        <taxon>Insecta</taxon>
        <taxon>Pterygota</taxon>
        <taxon>Neoptera</taxon>
        <taxon>Paraneoptera</taxon>
        <taxon>Hemiptera</taxon>
        <taxon>Auchenorrhyncha</taxon>
        <taxon>Fulgoroidea</taxon>
        <taxon>Delphacidae</taxon>
        <taxon>Criomorphinae</taxon>
        <taxon>Laodelphax</taxon>
    </lineage>
</organism>
<name>A0A482WN00_LAOST</name>
<keyword evidence="5" id="KW-0472">Membrane</keyword>
<dbReference type="PANTHER" id="PTHR10434:SF53">
    <property type="entry name" value="1-ACYL-SN-GLYCEROL-3-PHOSPHATE ACYLTRANSFERASE"/>
    <property type="match status" value="1"/>
</dbReference>
<sequence length="286" mass="32919">MFELLMLRNELFLSSWPWHVQLVLLILVLRVLKTSTLKYYFAYTVYVGLSMFLAFFYMFIFMLRPRNPSNITLTSPVASLVSRWIGIDWTLRGKQHLVAAEAGVLVANHQSIFDALGIMTIGNSLKRVITIARKEVFYFVPFGISAWLGGVFFINRHDRKTSFQTLLDTGALSKEKQSKLIIFPEGTRNRDGSKTLLPFKTGAFRVAITNQLPIYPVVFSNYYFLDGKRRSFHNGQVIIEALPPISTKGLTMDDMDNLVQKTWTIMQDKYKLLQQEVASRNKNERL</sequence>
<dbReference type="SMART" id="SM00563">
    <property type="entry name" value="PlsC"/>
    <property type="match status" value="1"/>
</dbReference>
<dbReference type="EMBL" id="QKKF02029992">
    <property type="protein sequence ID" value="RZF34935.1"/>
    <property type="molecule type" value="Genomic_DNA"/>
</dbReference>
<keyword evidence="8" id="KW-1185">Reference proteome</keyword>
<dbReference type="STRING" id="195883.A0A482WN00"/>
<dbReference type="PANTHER" id="PTHR10434">
    <property type="entry name" value="1-ACYL-SN-GLYCEROL-3-PHOSPHATE ACYLTRANSFERASE"/>
    <property type="match status" value="1"/>
</dbReference>
<dbReference type="InterPro" id="IPR002123">
    <property type="entry name" value="Plipid/glycerol_acylTrfase"/>
</dbReference>
<comment type="caution">
    <text evidence="7">The sequence shown here is derived from an EMBL/GenBank/DDBJ whole genome shotgun (WGS) entry which is preliminary data.</text>
</comment>
<feature type="transmembrane region" description="Helical" evidence="5">
    <location>
        <begin position="39"/>
        <end position="63"/>
    </location>
</feature>
<keyword evidence="5" id="KW-1133">Transmembrane helix</keyword>
<dbReference type="Pfam" id="PF01553">
    <property type="entry name" value="Acyltransferase"/>
    <property type="match status" value="1"/>
</dbReference>
<comment type="pathway">
    <text evidence="1">Phospholipid metabolism; CDP-diacylglycerol biosynthesis; CDP-diacylglycerol from sn-glycerol 3-phosphate: step 2/3.</text>
</comment>
<dbReference type="GO" id="GO:0003841">
    <property type="term" value="F:1-acylglycerol-3-phosphate O-acyltransferase activity"/>
    <property type="evidence" value="ECO:0007669"/>
    <property type="project" value="UniProtKB-EC"/>
</dbReference>
<dbReference type="AlphaFoldDB" id="A0A482WN00"/>
<dbReference type="CDD" id="cd07989">
    <property type="entry name" value="LPLAT_AGPAT-like"/>
    <property type="match status" value="1"/>
</dbReference>
<evidence type="ECO:0000256" key="1">
    <source>
        <dbReference type="ARBA" id="ARBA00004728"/>
    </source>
</evidence>
<keyword evidence="3" id="KW-0808">Transferase</keyword>
<accession>A0A482WN00</accession>
<dbReference type="GO" id="GO:0006654">
    <property type="term" value="P:phosphatidic acid biosynthetic process"/>
    <property type="evidence" value="ECO:0007669"/>
    <property type="project" value="TreeGrafter"/>
</dbReference>
<evidence type="ECO:0000313" key="7">
    <source>
        <dbReference type="EMBL" id="RZF34935.1"/>
    </source>
</evidence>
<keyword evidence="4" id="KW-0012">Acyltransferase</keyword>
<feature type="domain" description="Phospholipid/glycerol acyltransferase" evidence="6">
    <location>
        <begin position="103"/>
        <end position="222"/>
    </location>
</feature>
<feature type="transmembrane region" description="Helical" evidence="5">
    <location>
        <begin position="12"/>
        <end position="32"/>
    </location>
</feature>
<evidence type="ECO:0000256" key="3">
    <source>
        <dbReference type="ARBA" id="ARBA00022679"/>
    </source>
</evidence>
<feature type="transmembrane region" description="Helical" evidence="5">
    <location>
        <begin position="136"/>
        <end position="154"/>
    </location>
</feature>
<dbReference type="EC" id="2.3.1.51" evidence="2"/>
<evidence type="ECO:0000259" key="6">
    <source>
        <dbReference type="SMART" id="SM00563"/>
    </source>
</evidence>
<dbReference type="Proteomes" id="UP000291343">
    <property type="component" value="Unassembled WGS sequence"/>
</dbReference>
<evidence type="ECO:0000256" key="5">
    <source>
        <dbReference type="SAM" id="Phobius"/>
    </source>
</evidence>
<keyword evidence="5" id="KW-0812">Transmembrane</keyword>
<dbReference type="SMR" id="A0A482WN00"/>
<evidence type="ECO:0000256" key="2">
    <source>
        <dbReference type="ARBA" id="ARBA00013211"/>
    </source>
</evidence>
<proteinExistence type="predicted"/>
<dbReference type="InParanoid" id="A0A482WN00"/>
<dbReference type="GO" id="GO:0005783">
    <property type="term" value="C:endoplasmic reticulum"/>
    <property type="evidence" value="ECO:0007669"/>
    <property type="project" value="TreeGrafter"/>
</dbReference>
<evidence type="ECO:0000313" key="8">
    <source>
        <dbReference type="Proteomes" id="UP000291343"/>
    </source>
</evidence>
<dbReference type="SUPFAM" id="SSF69593">
    <property type="entry name" value="Glycerol-3-phosphate (1)-acyltransferase"/>
    <property type="match status" value="1"/>
</dbReference>
<evidence type="ECO:0000256" key="4">
    <source>
        <dbReference type="ARBA" id="ARBA00023315"/>
    </source>
</evidence>
<protein>
    <recommendedName>
        <fullName evidence="2">1-acylglycerol-3-phosphate O-acyltransferase</fullName>
        <ecNumber evidence="2">2.3.1.51</ecNumber>
    </recommendedName>
</protein>
<gene>
    <name evidence="7" type="ORF">LSTR_LSTR011429</name>
</gene>
<reference evidence="7 8" key="1">
    <citation type="journal article" date="2017" name="Gigascience">
        <title>Genome sequence of the small brown planthopper, Laodelphax striatellus.</title>
        <authorList>
            <person name="Zhu J."/>
            <person name="Jiang F."/>
            <person name="Wang X."/>
            <person name="Yang P."/>
            <person name="Bao Y."/>
            <person name="Zhao W."/>
            <person name="Wang W."/>
            <person name="Lu H."/>
            <person name="Wang Q."/>
            <person name="Cui N."/>
            <person name="Li J."/>
            <person name="Chen X."/>
            <person name="Luo L."/>
            <person name="Yu J."/>
            <person name="Kang L."/>
            <person name="Cui F."/>
        </authorList>
    </citation>
    <scope>NUCLEOTIDE SEQUENCE [LARGE SCALE GENOMIC DNA]</scope>
    <source>
        <strain evidence="7">Lst14</strain>
    </source>
</reference>